<feature type="non-terminal residue" evidence="11">
    <location>
        <position position="1"/>
    </location>
</feature>
<gene>
    <name evidence="11" type="ORF">EGW08_007506</name>
</gene>
<evidence type="ECO:0000256" key="2">
    <source>
        <dbReference type="ARBA" id="ARBA00004922"/>
    </source>
</evidence>
<dbReference type="OrthoDB" id="2019572at2759"/>
<evidence type="ECO:0000256" key="10">
    <source>
        <dbReference type="ARBA" id="ARBA00038150"/>
    </source>
</evidence>
<dbReference type="Pfam" id="PF02485">
    <property type="entry name" value="Branch"/>
    <property type="match status" value="1"/>
</dbReference>
<keyword evidence="12" id="KW-1185">Reference proteome</keyword>
<evidence type="ECO:0000313" key="12">
    <source>
        <dbReference type="Proteomes" id="UP000271974"/>
    </source>
</evidence>
<protein>
    <submittedName>
        <fullName evidence="11">Uncharacterized protein</fullName>
    </submittedName>
</protein>
<dbReference type="GO" id="GO:0008375">
    <property type="term" value="F:acetylglucosaminyltransferase activity"/>
    <property type="evidence" value="ECO:0007669"/>
    <property type="project" value="TreeGrafter"/>
</dbReference>
<evidence type="ECO:0000256" key="5">
    <source>
        <dbReference type="ARBA" id="ARBA00022692"/>
    </source>
</evidence>
<keyword evidence="5" id="KW-0812">Transmembrane</keyword>
<dbReference type="Proteomes" id="UP000271974">
    <property type="component" value="Unassembled WGS sequence"/>
</dbReference>
<dbReference type="AlphaFoldDB" id="A0A3S0ZWH3"/>
<proteinExistence type="inferred from homology"/>
<keyword evidence="7" id="KW-1133">Transmembrane helix</keyword>
<organism evidence="11 12">
    <name type="scientific">Elysia chlorotica</name>
    <name type="common">Eastern emerald elysia</name>
    <name type="synonym">Sea slug</name>
    <dbReference type="NCBI Taxonomy" id="188477"/>
    <lineage>
        <taxon>Eukaryota</taxon>
        <taxon>Metazoa</taxon>
        <taxon>Spiralia</taxon>
        <taxon>Lophotrochozoa</taxon>
        <taxon>Mollusca</taxon>
        <taxon>Gastropoda</taxon>
        <taxon>Heterobranchia</taxon>
        <taxon>Euthyneura</taxon>
        <taxon>Panpulmonata</taxon>
        <taxon>Sacoglossa</taxon>
        <taxon>Placobranchoidea</taxon>
        <taxon>Plakobranchidae</taxon>
        <taxon>Elysia</taxon>
    </lineage>
</organism>
<comment type="subcellular location">
    <subcellularLocation>
        <location evidence="1">Membrane</location>
        <topology evidence="1">Single-pass type II membrane protein</topology>
    </subcellularLocation>
</comment>
<dbReference type="GO" id="GO:0016020">
    <property type="term" value="C:membrane"/>
    <property type="evidence" value="ECO:0007669"/>
    <property type="project" value="UniProtKB-SubCell"/>
</dbReference>
<sequence length="163" mass="19598">YEQTTQNCSKFTWERGYFTVPLSAEELEFPIAYSLLVYKDLEMVERLLLRAIYRPQNYYCLHIDASSTPGFYRAARSLSRCFHNVILTRQRVDVVWGEFSVLKPELLCMRQLWRYRKWKYYINLTGQEFPLKTNLEIVRILKAYRGANDVQGTLKYANKERWK</sequence>
<evidence type="ECO:0000256" key="6">
    <source>
        <dbReference type="ARBA" id="ARBA00022968"/>
    </source>
</evidence>
<evidence type="ECO:0000256" key="3">
    <source>
        <dbReference type="ARBA" id="ARBA00022676"/>
    </source>
</evidence>
<keyword evidence="3" id="KW-0328">Glycosyltransferase</keyword>
<evidence type="ECO:0000313" key="11">
    <source>
        <dbReference type="EMBL" id="RUS84719.1"/>
    </source>
</evidence>
<name>A0A3S0ZWH3_ELYCH</name>
<dbReference type="EMBL" id="RQTK01000195">
    <property type="protein sequence ID" value="RUS84719.1"/>
    <property type="molecule type" value="Genomic_DNA"/>
</dbReference>
<evidence type="ECO:0000256" key="4">
    <source>
        <dbReference type="ARBA" id="ARBA00022679"/>
    </source>
</evidence>
<dbReference type="InterPro" id="IPR003406">
    <property type="entry name" value="Glyco_trans_14"/>
</dbReference>
<dbReference type="PANTHER" id="PTHR19297:SF191">
    <property type="entry name" value="PROTEIN XYLOSYLTRANSFERASE"/>
    <property type="match status" value="1"/>
</dbReference>
<evidence type="ECO:0000256" key="7">
    <source>
        <dbReference type="ARBA" id="ARBA00022989"/>
    </source>
</evidence>
<comment type="caution">
    <text evidence="11">The sequence shown here is derived from an EMBL/GenBank/DDBJ whole genome shotgun (WGS) entry which is preliminary data.</text>
</comment>
<accession>A0A3S0ZWH3</accession>
<reference evidence="11 12" key="1">
    <citation type="submission" date="2019-01" db="EMBL/GenBank/DDBJ databases">
        <title>A draft genome assembly of the solar-powered sea slug Elysia chlorotica.</title>
        <authorList>
            <person name="Cai H."/>
            <person name="Li Q."/>
            <person name="Fang X."/>
            <person name="Li J."/>
            <person name="Curtis N.E."/>
            <person name="Altenburger A."/>
            <person name="Shibata T."/>
            <person name="Feng M."/>
            <person name="Maeda T."/>
            <person name="Schwartz J.A."/>
            <person name="Shigenobu S."/>
            <person name="Lundholm N."/>
            <person name="Nishiyama T."/>
            <person name="Yang H."/>
            <person name="Hasebe M."/>
            <person name="Li S."/>
            <person name="Pierce S.K."/>
            <person name="Wang J."/>
        </authorList>
    </citation>
    <scope>NUCLEOTIDE SEQUENCE [LARGE SCALE GENOMIC DNA]</scope>
    <source>
        <strain evidence="11">EC2010</strain>
        <tissue evidence="11">Whole organism of an adult</tissue>
    </source>
</reference>
<evidence type="ECO:0000256" key="9">
    <source>
        <dbReference type="ARBA" id="ARBA00023180"/>
    </source>
</evidence>
<dbReference type="PANTHER" id="PTHR19297">
    <property type="entry name" value="GLYCOSYLTRANSFERASE 14 FAMILY MEMBER"/>
    <property type="match status" value="1"/>
</dbReference>
<keyword evidence="8" id="KW-0472">Membrane</keyword>
<comment type="pathway">
    <text evidence="2">Protein modification; protein glycosylation.</text>
</comment>
<evidence type="ECO:0000256" key="1">
    <source>
        <dbReference type="ARBA" id="ARBA00004606"/>
    </source>
</evidence>
<keyword evidence="4" id="KW-0808">Transferase</keyword>
<keyword evidence="6" id="KW-0735">Signal-anchor</keyword>
<dbReference type="STRING" id="188477.A0A3S0ZWH3"/>
<feature type="non-terminal residue" evidence="11">
    <location>
        <position position="163"/>
    </location>
</feature>
<keyword evidence="9" id="KW-0325">Glycoprotein</keyword>
<comment type="similarity">
    <text evidence="10">Belongs to the glycosyltransferase 14 family.</text>
</comment>
<evidence type="ECO:0000256" key="8">
    <source>
        <dbReference type="ARBA" id="ARBA00023136"/>
    </source>
</evidence>